<evidence type="ECO:0000259" key="4">
    <source>
        <dbReference type="Pfam" id="PF13845"/>
    </source>
</evidence>
<keyword evidence="2" id="KW-1133">Transmembrane helix</keyword>
<feature type="region of interest" description="Disordered" evidence="1">
    <location>
        <begin position="1"/>
        <end position="77"/>
    </location>
</feature>
<dbReference type="EMBL" id="JAKGSG010000022">
    <property type="protein sequence ID" value="MCF4120688.1"/>
    <property type="molecule type" value="Genomic_DNA"/>
</dbReference>
<dbReference type="RefSeq" id="WP_236088452.1">
    <property type="nucleotide sequence ID" value="NZ_JAKGSG010000022.1"/>
</dbReference>
<dbReference type="InterPro" id="IPR026004">
    <property type="entry name" value="Septum_form"/>
</dbReference>
<dbReference type="AlphaFoldDB" id="A0AA41U650"/>
<dbReference type="Pfam" id="PF13845">
    <property type="entry name" value="Septum_form"/>
    <property type="match status" value="1"/>
</dbReference>
<dbReference type="Pfam" id="PF13828">
    <property type="entry name" value="DUF4190"/>
    <property type="match status" value="1"/>
</dbReference>
<evidence type="ECO:0000259" key="3">
    <source>
        <dbReference type="Pfam" id="PF13828"/>
    </source>
</evidence>
<dbReference type="SUPFAM" id="SSF81995">
    <property type="entry name" value="beta-sandwich domain of Sec23/24"/>
    <property type="match status" value="1"/>
</dbReference>
<feature type="transmembrane region" description="Helical" evidence="2">
    <location>
        <begin position="83"/>
        <end position="107"/>
    </location>
</feature>
<reference evidence="5" key="1">
    <citation type="submission" date="2022-01" db="EMBL/GenBank/DDBJ databases">
        <title>Antribacter sp. nov., isolated from Guizhou of China.</title>
        <authorList>
            <person name="Chengliang C."/>
            <person name="Ya Z."/>
        </authorList>
    </citation>
    <scope>NUCLEOTIDE SEQUENCE</scope>
    <source>
        <strain evidence="5">KLBMP 9083</strain>
    </source>
</reference>
<evidence type="ECO:0000256" key="1">
    <source>
        <dbReference type="SAM" id="MobiDB-lite"/>
    </source>
</evidence>
<feature type="domain" description="DUF4190" evidence="3">
    <location>
        <begin position="83"/>
        <end position="137"/>
    </location>
</feature>
<feature type="compositionally biased region" description="Pro residues" evidence="1">
    <location>
        <begin position="20"/>
        <end position="45"/>
    </location>
</feature>
<proteinExistence type="predicted"/>
<accession>A0AA41U650</accession>
<keyword evidence="6" id="KW-1185">Reference proteome</keyword>
<keyword evidence="2" id="KW-0472">Membrane</keyword>
<protein>
    <submittedName>
        <fullName evidence="5">DUF4190 domain-containing protein</fullName>
    </submittedName>
</protein>
<evidence type="ECO:0000313" key="6">
    <source>
        <dbReference type="Proteomes" id="UP001165405"/>
    </source>
</evidence>
<feature type="transmembrane region" description="Helical" evidence="2">
    <location>
        <begin position="119"/>
        <end position="145"/>
    </location>
</feature>
<comment type="caution">
    <text evidence="5">The sequence shown here is derived from an EMBL/GenBank/DDBJ whole genome shotgun (WGS) entry which is preliminary data.</text>
</comment>
<keyword evidence="2" id="KW-0812">Transmembrane</keyword>
<dbReference type="InterPro" id="IPR025241">
    <property type="entry name" value="DUF4190"/>
</dbReference>
<name>A0AA41U650_9MICO</name>
<evidence type="ECO:0000313" key="5">
    <source>
        <dbReference type="EMBL" id="MCF4120688.1"/>
    </source>
</evidence>
<gene>
    <name evidence="5" type="ORF">L1785_06835</name>
</gene>
<dbReference type="Proteomes" id="UP001165405">
    <property type="component" value="Unassembled WGS sequence"/>
</dbReference>
<evidence type="ECO:0000256" key="2">
    <source>
        <dbReference type="SAM" id="Phobius"/>
    </source>
</evidence>
<sequence>MSTHPEGPAPDPYSTQPHGSPAPPAAPGYVAPPTPPGYVAPPTPPGYVASPTPPGYATNPGYPPPPGVPGSPYPTQQPSTDGLAIAALVTGILSLGIIPIILGALALSRIKKSGQSGRGMAIAGIVLGALGIFAWVALIIFFVAVASTDEFQESFEQSYSESFDEATADASAEATEDTEDLATDLATDPATDYSVTIGECFAMPPADDIDLTALEVQDCAGPHDAEFYAVQELPSGEYPGEESIFTSGDDYCLTEFNTYVGIDYDDSEFDFGYFYPTAKSWAFGDREINCYAATVDGSQLTGSVQGIAR</sequence>
<feature type="compositionally biased region" description="Pro residues" evidence="1">
    <location>
        <begin position="61"/>
        <end position="72"/>
    </location>
</feature>
<organism evidence="5 6">
    <name type="scientific">Antribacter soli</name>
    <dbReference type="NCBI Taxonomy" id="2910976"/>
    <lineage>
        <taxon>Bacteria</taxon>
        <taxon>Bacillati</taxon>
        <taxon>Actinomycetota</taxon>
        <taxon>Actinomycetes</taxon>
        <taxon>Micrococcales</taxon>
        <taxon>Promicromonosporaceae</taxon>
        <taxon>Antribacter</taxon>
    </lineage>
</organism>
<feature type="domain" description="Septum formation-related" evidence="4">
    <location>
        <begin position="186"/>
        <end position="290"/>
    </location>
</feature>